<keyword evidence="8" id="KW-0816">Tricarboxylic acid cycle</keyword>
<evidence type="ECO:0000313" key="18">
    <source>
        <dbReference type="Proteomes" id="UP001259803"/>
    </source>
</evidence>
<evidence type="ECO:0000256" key="16">
    <source>
        <dbReference type="SAM" id="Phobius"/>
    </source>
</evidence>
<dbReference type="EMBL" id="JAVRHS010000001">
    <property type="protein sequence ID" value="MDT0574870.1"/>
    <property type="molecule type" value="Genomic_DNA"/>
</dbReference>
<dbReference type="Pfam" id="PF01127">
    <property type="entry name" value="Sdh_cyt"/>
    <property type="match status" value="1"/>
</dbReference>
<evidence type="ECO:0000256" key="9">
    <source>
        <dbReference type="ARBA" id="ARBA00022617"/>
    </source>
</evidence>
<evidence type="ECO:0000256" key="5">
    <source>
        <dbReference type="ARBA" id="ARBA00011558"/>
    </source>
</evidence>
<gene>
    <name evidence="17" type="primary">sdhD</name>
    <name evidence="17" type="ORF">RM533_01580</name>
</gene>
<protein>
    <recommendedName>
        <fullName evidence="6">Succinate dehydrogenase hydrophobic membrane anchor subunit</fullName>
    </recommendedName>
</protein>
<evidence type="ECO:0000256" key="3">
    <source>
        <dbReference type="ARBA" id="ARBA00004141"/>
    </source>
</evidence>
<dbReference type="Gene3D" id="1.20.1300.10">
    <property type="entry name" value="Fumarate reductase/succinate dehydrogenase, transmembrane subunit"/>
    <property type="match status" value="1"/>
</dbReference>
<feature type="transmembrane region" description="Helical" evidence="16">
    <location>
        <begin position="97"/>
        <end position="123"/>
    </location>
</feature>
<feature type="transmembrane region" description="Helical" evidence="16">
    <location>
        <begin position="58"/>
        <end position="77"/>
    </location>
</feature>
<dbReference type="RefSeq" id="WP_311339428.1">
    <property type="nucleotide sequence ID" value="NZ_JAVRHS010000001.1"/>
</dbReference>
<evidence type="ECO:0000256" key="1">
    <source>
        <dbReference type="ARBA" id="ARBA00001971"/>
    </source>
</evidence>
<comment type="subunit">
    <text evidence="5">Part of an enzyme complex containing four subunits: a flavoprotein, an iron-sulfur protein, plus two membrane-anchoring proteins, SdhC and SdhD.</text>
</comment>
<keyword evidence="12" id="KW-0249">Electron transport</keyword>
<sequence>MGNGTRIGKVRGLGSAHQGTHHWLLQRFTAAGNLVLVLWLVFSLLLMPGYSYLAMASWLASPFAATAMVLLIISTFWHARLGMQVMLEDYVHGANRFVAILLLNLIFVAAAVFGIVAVIRIALGAV</sequence>
<evidence type="ECO:0000256" key="7">
    <source>
        <dbReference type="ARBA" id="ARBA00022448"/>
    </source>
</evidence>
<evidence type="ECO:0000256" key="13">
    <source>
        <dbReference type="ARBA" id="ARBA00022989"/>
    </source>
</evidence>
<reference evidence="17 18" key="1">
    <citation type="submission" date="2023-09" db="EMBL/GenBank/DDBJ databases">
        <authorList>
            <person name="Rey-Velasco X."/>
        </authorList>
    </citation>
    <scope>NUCLEOTIDE SEQUENCE [LARGE SCALE GENOMIC DNA]</scope>
    <source>
        <strain evidence="17 18">F390</strain>
    </source>
</reference>
<dbReference type="CDD" id="cd03495">
    <property type="entry name" value="SQR_TypeC_SdhD_like"/>
    <property type="match status" value="1"/>
</dbReference>
<proteinExistence type="predicted"/>
<dbReference type="InterPro" id="IPR014312">
    <property type="entry name" value="Succ_DH_anchor"/>
</dbReference>
<accession>A0ABU2ZE40</accession>
<keyword evidence="15 16" id="KW-0472">Membrane</keyword>
<keyword evidence="9" id="KW-0349">Heme</keyword>
<dbReference type="InterPro" id="IPR034804">
    <property type="entry name" value="SQR/QFR_C/D"/>
</dbReference>
<keyword evidence="18" id="KW-1185">Reference proteome</keyword>
<evidence type="ECO:0000256" key="8">
    <source>
        <dbReference type="ARBA" id="ARBA00022532"/>
    </source>
</evidence>
<evidence type="ECO:0000256" key="6">
    <source>
        <dbReference type="ARBA" id="ARBA00019425"/>
    </source>
</evidence>
<keyword evidence="13 16" id="KW-1133">Transmembrane helix</keyword>
<comment type="caution">
    <text evidence="17">The sequence shown here is derived from an EMBL/GenBank/DDBJ whole genome shotgun (WGS) entry which is preliminary data.</text>
</comment>
<dbReference type="NCBIfam" id="TIGR02968">
    <property type="entry name" value="succ_dehyd_anc"/>
    <property type="match status" value="1"/>
</dbReference>
<dbReference type="Proteomes" id="UP001259803">
    <property type="component" value="Unassembled WGS sequence"/>
</dbReference>
<comment type="function">
    <text evidence="2">Membrane-anchoring subunit of succinate dehydrogenase (SDH).</text>
</comment>
<evidence type="ECO:0000256" key="2">
    <source>
        <dbReference type="ARBA" id="ARBA00004050"/>
    </source>
</evidence>
<comment type="subcellular location">
    <subcellularLocation>
        <location evidence="3">Membrane</location>
        <topology evidence="3">Multi-pass membrane protein</topology>
    </subcellularLocation>
</comment>
<feature type="transmembrane region" description="Helical" evidence="16">
    <location>
        <begin position="28"/>
        <end position="46"/>
    </location>
</feature>
<name>A0ABU2ZE40_9SPHN</name>
<evidence type="ECO:0000256" key="4">
    <source>
        <dbReference type="ARBA" id="ARBA00005163"/>
    </source>
</evidence>
<organism evidence="17 18">
    <name type="scientific">Croceicoccus esteveae</name>
    <dbReference type="NCBI Taxonomy" id="3075597"/>
    <lineage>
        <taxon>Bacteria</taxon>
        <taxon>Pseudomonadati</taxon>
        <taxon>Pseudomonadota</taxon>
        <taxon>Alphaproteobacteria</taxon>
        <taxon>Sphingomonadales</taxon>
        <taxon>Erythrobacteraceae</taxon>
        <taxon>Croceicoccus</taxon>
    </lineage>
</organism>
<keyword evidence="7" id="KW-0813">Transport</keyword>
<evidence type="ECO:0000313" key="17">
    <source>
        <dbReference type="EMBL" id="MDT0574870.1"/>
    </source>
</evidence>
<evidence type="ECO:0000256" key="15">
    <source>
        <dbReference type="ARBA" id="ARBA00023136"/>
    </source>
</evidence>
<evidence type="ECO:0000256" key="11">
    <source>
        <dbReference type="ARBA" id="ARBA00022723"/>
    </source>
</evidence>
<keyword evidence="14" id="KW-0408">Iron</keyword>
<evidence type="ECO:0000256" key="14">
    <source>
        <dbReference type="ARBA" id="ARBA00023004"/>
    </source>
</evidence>
<dbReference type="InterPro" id="IPR000701">
    <property type="entry name" value="SuccDH_FuR_B_TM-su"/>
</dbReference>
<dbReference type="SUPFAM" id="SSF81343">
    <property type="entry name" value="Fumarate reductase respiratory complex transmembrane subunits"/>
    <property type="match status" value="1"/>
</dbReference>
<comment type="cofactor">
    <cofactor evidence="1">
        <name>heme</name>
        <dbReference type="ChEBI" id="CHEBI:30413"/>
    </cofactor>
</comment>
<comment type="pathway">
    <text evidence="4">Carbohydrate metabolism; tricarboxylic acid cycle.</text>
</comment>
<evidence type="ECO:0000256" key="10">
    <source>
        <dbReference type="ARBA" id="ARBA00022692"/>
    </source>
</evidence>
<keyword evidence="11" id="KW-0479">Metal-binding</keyword>
<keyword evidence="10 16" id="KW-0812">Transmembrane</keyword>
<evidence type="ECO:0000256" key="12">
    <source>
        <dbReference type="ARBA" id="ARBA00022982"/>
    </source>
</evidence>